<dbReference type="InterPro" id="IPR043472">
    <property type="entry name" value="Macro_dom-like"/>
</dbReference>
<accession>A0A8S5NMF5</accession>
<dbReference type="SUPFAM" id="SSF52949">
    <property type="entry name" value="Macro domain-like"/>
    <property type="match status" value="1"/>
</dbReference>
<dbReference type="PROSITE" id="PS51154">
    <property type="entry name" value="MACRO"/>
    <property type="match status" value="1"/>
</dbReference>
<dbReference type="SMART" id="SM00506">
    <property type="entry name" value="A1pp"/>
    <property type="match status" value="1"/>
</dbReference>
<dbReference type="EMBL" id="BK015206">
    <property type="protein sequence ID" value="DAD95889.1"/>
    <property type="molecule type" value="Genomic_DNA"/>
</dbReference>
<evidence type="ECO:0000313" key="2">
    <source>
        <dbReference type="EMBL" id="DAD95889.1"/>
    </source>
</evidence>
<proteinExistence type="predicted"/>
<sequence length="157" mass="17571">MVREVIGDLLENRSDVICHQTNYVGIMGAGVALAIKIKLLTQEQYEEYQNFCDMYGSGALGLVQFIQVRDERYVANLFSQSEFLSKSNTTFTDYEALKKALRTVEIFAREHKLTVALPGRIGCGIAGGSWDKVLSIIMKVFKPSPVLCTVCYKESVM</sequence>
<feature type="domain" description="Macro" evidence="1">
    <location>
        <begin position="1"/>
        <end position="157"/>
    </location>
</feature>
<evidence type="ECO:0000259" key="1">
    <source>
        <dbReference type="PROSITE" id="PS51154"/>
    </source>
</evidence>
<dbReference type="InterPro" id="IPR002589">
    <property type="entry name" value="Macro_dom"/>
</dbReference>
<dbReference type="PANTHER" id="PTHR12521:SF0">
    <property type="entry name" value="ADP-RIBOSE GLYCOHYDROLASE OARD1"/>
    <property type="match status" value="1"/>
</dbReference>
<dbReference type="GO" id="GO:0140291">
    <property type="term" value="P:peptidyl-glutamate ADP-deribosylation"/>
    <property type="evidence" value="ECO:0007669"/>
    <property type="project" value="TreeGrafter"/>
</dbReference>
<reference evidence="2" key="1">
    <citation type="journal article" date="2021" name="Proc. Natl. Acad. Sci. U.S.A.">
        <title>A Catalog of Tens of Thousands of Viruses from Human Metagenomes Reveals Hidden Associations with Chronic Diseases.</title>
        <authorList>
            <person name="Tisza M.J."/>
            <person name="Buck C.B."/>
        </authorList>
    </citation>
    <scope>NUCLEOTIDE SEQUENCE</scope>
    <source>
        <strain evidence="2">CtGMq5</strain>
    </source>
</reference>
<dbReference type="InterPro" id="IPR050892">
    <property type="entry name" value="ADP-ribose_metab_enzymes"/>
</dbReference>
<name>A0A8S5NMF5_9CAUD</name>
<dbReference type="PANTHER" id="PTHR12521">
    <property type="entry name" value="PROTEIN C6ORF130"/>
    <property type="match status" value="1"/>
</dbReference>
<protein>
    <submittedName>
        <fullName evidence="2">Poa1p-like protein</fullName>
    </submittedName>
</protein>
<organism evidence="2">
    <name type="scientific">Siphoviridae sp. ctGMq5</name>
    <dbReference type="NCBI Taxonomy" id="2826220"/>
    <lineage>
        <taxon>Viruses</taxon>
        <taxon>Duplodnaviria</taxon>
        <taxon>Heunggongvirae</taxon>
        <taxon>Uroviricota</taxon>
        <taxon>Caudoviricetes</taxon>
    </lineage>
</organism>
<dbReference type="Gene3D" id="3.40.220.10">
    <property type="entry name" value="Leucine Aminopeptidase, subunit E, domain 1"/>
    <property type="match status" value="1"/>
</dbReference>